<reference evidence="1" key="1">
    <citation type="journal article" date="2015" name="Nature">
        <title>Complex archaea that bridge the gap between prokaryotes and eukaryotes.</title>
        <authorList>
            <person name="Spang A."/>
            <person name="Saw J.H."/>
            <person name="Jorgensen S.L."/>
            <person name="Zaremba-Niedzwiedzka K."/>
            <person name="Martijn J."/>
            <person name="Lind A.E."/>
            <person name="van Eijk R."/>
            <person name="Schleper C."/>
            <person name="Guy L."/>
            <person name="Ettema T.J."/>
        </authorList>
    </citation>
    <scope>NUCLEOTIDE SEQUENCE</scope>
</reference>
<comment type="caution">
    <text evidence="1">The sequence shown here is derived from an EMBL/GenBank/DDBJ whole genome shotgun (WGS) entry which is preliminary data.</text>
</comment>
<proteinExistence type="predicted"/>
<organism evidence="1">
    <name type="scientific">marine sediment metagenome</name>
    <dbReference type="NCBI Taxonomy" id="412755"/>
    <lineage>
        <taxon>unclassified sequences</taxon>
        <taxon>metagenomes</taxon>
        <taxon>ecological metagenomes</taxon>
    </lineage>
</organism>
<sequence length="62" mass="6879">MSQAKTPKRLEIADELRACPECDYTNGFHVSFVRRESGGVRIVLICPSCSARFDVDWAMAGS</sequence>
<gene>
    <name evidence="1" type="ORF">LCGC14_0431610</name>
</gene>
<evidence type="ECO:0000313" key="1">
    <source>
        <dbReference type="EMBL" id="KKN70361.1"/>
    </source>
</evidence>
<accession>A0A0F9V9Z5</accession>
<dbReference type="AlphaFoldDB" id="A0A0F9V9Z5"/>
<protein>
    <recommendedName>
        <fullName evidence="2">TFIIS-type domain-containing protein</fullName>
    </recommendedName>
</protein>
<dbReference type="EMBL" id="LAZR01000404">
    <property type="protein sequence ID" value="KKN70361.1"/>
    <property type="molecule type" value="Genomic_DNA"/>
</dbReference>
<evidence type="ECO:0008006" key="2">
    <source>
        <dbReference type="Google" id="ProtNLM"/>
    </source>
</evidence>
<name>A0A0F9V9Z5_9ZZZZ</name>